<dbReference type="SMART" id="SM00342">
    <property type="entry name" value="HTH_ARAC"/>
    <property type="match status" value="1"/>
</dbReference>
<keyword evidence="2" id="KW-0238">DNA-binding</keyword>
<keyword evidence="1" id="KW-0805">Transcription regulation</keyword>
<dbReference type="PANTHER" id="PTHR43280:SF32">
    <property type="entry name" value="TRANSCRIPTIONAL REGULATORY PROTEIN"/>
    <property type="match status" value="1"/>
</dbReference>
<name>A0A5P2G570_9BACT</name>
<gene>
    <name evidence="5" type="ORF">E0W69_006020</name>
</gene>
<dbReference type="PANTHER" id="PTHR43280">
    <property type="entry name" value="ARAC-FAMILY TRANSCRIPTIONAL REGULATOR"/>
    <property type="match status" value="1"/>
</dbReference>
<dbReference type="PROSITE" id="PS01124">
    <property type="entry name" value="HTH_ARAC_FAMILY_2"/>
    <property type="match status" value="1"/>
</dbReference>
<dbReference type="InterPro" id="IPR009057">
    <property type="entry name" value="Homeodomain-like_sf"/>
</dbReference>
<dbReference type="OrthoDB" id="644686at2"/>
<evidence type="ECO:0000313" key="6">
    <source>
        <dbReference type="Proteomes" id="UP000292424"/>
    </source>
</evidence>
<accession>A0A5P2G570</accession>
<dbReference type="KEGG" id="arac:E0W69_006020"/>
<evidence type="ECO:0000313" key="5">
    <source>
        <dbReference type="EMBL" id="QES88243.1"/>
    </source>
</evidence>
<evidence type="ECO:0000256" key="3">
    <source>
        <dbReference type="ARBA" id="ARBA00023163"/>
    </source>
</evidence>
<evidence type="ECO:0000259" key="4">
    <source>
        <dbReference type="PROSITE" id="PS01124"/>
    </source>
</evidence>
<dbReference type="GO" id="GO:0043565">
    <property type="term" value="F:sequence-specific DNA binding"/>
    <property type="evidence" value="ECO:0007669"/>
    <property type="project" value="InterPro"/>
</dbReference>
<evidence type="ECO:0000256" key="2">
    <source>
        <dbReference type="ARBA" id="ARBA00023125"/>
    </source>
</evidence>
<organism evidence="5 6">
    <name type="scientific">Rhizosphaericola mali</name>
    <dbReference type="NCBI Taxonomy" id="2545455"/>
    <lineage>
        <taxon>Bacteria</taxon>
        <taxon>Pseudomonadati</taxon>
        <taxon>Bacteroidota</taxon>
        <taxon>Chitinophagia</taxon>
        <taxon>Chitinophagales</taxon>
        <taxon>Chitinophagaceae</taxon>
        <taxon>Rhizosphaericola</taxon>
    </lineage>
</organism>
<dbReference type="InterPro" id="IPR018060">
    <property type="entry name" value="HTH_AraC"/>
</dbReference>
<evidence type="ECO:0000256" key="1">
    <source>
        <dbReference type="ARBA" id="ARBA00023015"/>
    </source>
</evidence>
<protein>
    <submittedName>
        <fullName evidence="5">Helix-turn-helix transcriptional regulator</fullName>
    </submittedName>
</protein>
<dbReference type="RefSeq" id="WP_131329130.1">
    <property type="nucleotide sequence ID" value="NZ_CP044016.1"/>
</dbReference>
<dbReference type="EMBL" id="CP044016">
    <property type="protein sequence ID" value="QES88243.1"/>
    <property type="molecule type" value="Genomic_DNA"/>
</dbReference>
<reference evidence="5 6" key="1">
    <citation type="submission" date="2019-09" db="EMBL/GenBank/DDBJ databases">
        <title>Complete genome sequence of Arachidicoccus sp. B3-10 isolated from apple orchard soil.</title>
        <authorList>
            <person name="Kim H.S."/>
            <person name="Han K.-I."/>
            <person name="Suh M.K."/>
            <person name="Lee K.C."/>
            <person name="Eom M.K."/>
            <person name="Kim J.-S."/>
            <person name="Kang S.W."/>
            <person name="Sin Y."/>
            <person name="Lee J.-S."/>
        </authorList>
    </citation>
    <scope>NUCLEOTIDE SEQUENCE [LARGE SCALE GENOMIC DNA]</scope>
    <source>
        <strain evidence="5 6">B3-10</strain>
    </source>
</reference>
<dbReference type="Proteomes" id="UP000292424">
    <property type="component" value="Chromosome"/>
</dbReference>
<feature type="domain" description="HTH araC/xylS-type" evidence="4">
    <location>
        <begin position="200"/>
        <end position="305"/>
    </location>
</feature>
<dbReference type="Pfam" id="PF12833">
    <property type="entry name" value="HTH_18"/>
    <property type="match status" value="1"/>
</dbReference>
<dbReference type="SUPFAM" id="SSF46689">
    <property type="entry name" value="Homeodomain-like"/>
    <property type="match status" value="1"/>
</dbReference>
<dbReference type="GO" id="GO:0003700">
    <property type="term" value="F:DNA-binding transcription factor activity"/>
    <property type="evidence" value="ECO:0007669"/>
    <property type="project" value="InterPro"/>
</dbReference>
<keyword evidence="3" id="KW-0804">Transcription</keyword>
<dbReference type="Gene3D" id="1.10.10.60">
    <property type="entry name" value="Homeodomain-like"/>
    <property type="match status" value="1"/>
</dbReference>
<sequence length="310" mass="36094">MKNLLPRRIKTISEFHQYRTLPPPKHPLISLIDFTQIQPNTDGSDDYFVQEFYSISLKRTSNMKIMYGQQQLDFDAGVLFFMCPQQVLNIQYSASENKASHTGWLLLIHPDFLWNTSLGKTIKNYEFFDYAVNEALFLSEKEELILLNIMDDIQDESNCSIDKFSQNIIVSQIETLLNYSERFYQRQFITRQKSSHQTLRQFISYLDEYFDREDIINEGLPSVKAIAASMQMSPKYLSGLLTSLTGKTTQQHIHDKLISKAKEMLFTTTLTVSEIAYELGFERTQSFNKLFKSKTNLTPLEFKKSVKDSN</sequence>
<keyword evidence="6" id="KW-1185">Reference proteome</keyword>
<proteinExistence type="predicted"/>
<dbReference type="AlphaFoldDB" id="A0A5P2G570"/>